<keyword evidence="2" id="KW-0378">Hydrolase</keyword>
<dbReference type="RefSeq" id="WP_343954903.1">
    <property type="nucleotide sequence ID" value="NZ_BAAAHQ010000052.1"/>
</dbReference>
<reference evidence="3" key="1">
    <citation type="journal article" date="2019" name="Int. J. Syst. Evol. Microbiol.">
        <title>The Global Catalogue of Microorganisms (GCM) 10K type strain sequencing project: providing services to taxonomists for standard genome sequencing and annotation.</title>
        <authorList>
            <consortium name="The Broad Institute Genomics Platform"/>
            <consortium name="The Broad Institute Genome Sequencing Center for Infectious Disease"/>
            <person name="Wu L."/>
            <person name="Ma J."/>
        </authorList>
    </citation>
    <scope>NUCLEOTIDE SEQUENCE [LARGE SCALE GENOMIC DNA]</scope>
    <source>
        <strain evidence="3">JCM 11136</strain>
    </source>
</reference>
<dbReference type="SUPFAM" id="SSF53474">
    <property type="entry name" value="alpha/beta-Hydrolases"/>
    <property type="match status" value="1"/>
</dbReference>
<sequence>MIISYPTGTGAYQSRIIESGDGPREIWLVHGIGGRADRWRSCLEPLARSGYRVRAVDLPGHGFAARTDGFDYTVAGFSAFLCDILLRHTEGSSVTLVGTSFGAQLALRTALDLHANLDAPQLAALVLCAPTGVSPLGSTLRDRLAERLPQIGREAVRARLSFMTGLRGADLEAMVEEEYRIVTFPGTPRAFARVAAMIRAELDARPLAASLATLTQTLPVLQIWGEDDRSIPLEIGERISRGAPRMSSVVLPGVGHMPYLQQPEVFCAEILRFLDDSLVRA</sequence>
<dbReference type="InterPro" id="IPR000073">
    <property type="entry name" value="AB_hydrolase_1"/>
</dbReference>
<gene>
    <name evidence="2" type="ORF">GCM10009560_73180</name>
</gene>
<dbReference type="InterPro" id="IPR029058">
    <property type="entry name" value="AB_hydrolase_fold"/>
</dbReference>
<comment type="caution">
    <text evidence="2">The sequence shown here is derived from an EMBL/GenBank/DDBJ whole genome shotgun (WGS) entry which is preliminary data.</text>
</comment>
<dbReference type="PANTHER" id="PTHR43194">
    <property type="entry name" value="HYDROLASE ALPHA/BETA FOLD FAMILY"/>
    <property type="match status" value="1"/>
</dbReference>
<dbReference type="InterPro" id="IPR000639">
    <property type="entry name" value="Epox_hydrolase-like"/>
</dbReference>
<dbReference type="Gene3D" id="3.40.50.1820">
    <property type="entry name" value="alpha/beta hydrolase"/>
    <property type="match status" value="1"/>
</dbReference>
<dbReference type="PANTHER" id="PTHR43194:SF2">
    <property type="entry name" value="PEROXISOMAL MEMBRANE PROTEIN LPX1"/>
    <property type="match status" value="1"/>
</dbReference>
<dbReference type="InterPro" id="IPR050228">
    <property type="entry name" value="Carboxylesterase_BioH"/>
</dbReference>
<evidence type="ECO:0000313" key="3">
    <source>
        <dbReference type="Proteomes" id="UP001501578"/>
    </source>
</evidence>
<dbReference type="Proteomes" id="UP001501578">
    <property type="component" value="Unassembled WGS sequence"/>
</dbReference>
<dbReference type="EMBL" id="BAAAHQ010000052">
    <property type="protein sequence ID" value="GAA0951929.1"/>
    <property type="molecule type" value="Genomic_DNA"/>
</dbReference>
<organism evidence="2 3">
    <name type="scientific">Nonomuraea longicatena</name>
    <dbReference type="NCBI Taxonomy" id="83682"/>
    <lineage>
        <taxon>Bacteria</taxon>
        <taxon>Bacillati</taxon>
        <taxon>Actinomycetota</taxon>
        <taxon>Actinomycetes</taxon>
        <taxon>Streptosporangiales</taxon>
        <taxon>Streptosporangiaceae</taxon>
        <taxon>Nonomuraea</taxon>
    </lineage>
</organism>
<dbReference type="GO" id="GO:0016787">
    <property type="term" value="F:hydrolase activity"/>
    <property type="evidence" value="ECO:0007669"/>
    <property type="project" value="UniProtKB-KW"/>
</dbReference>
<dbReference type="Pfam" id="PF12697">
    <property type="entry name" value="Abhydrolase_6"/>
    <property type="match status" value="1"/>
</dbReference>
<keyword evidence="3" id="KW-1185">Reference proteome</keyword>
<proteinExistence type="predicted"/>
<dbReference type="PRINTS" id="PR00111">
    <property type="entry name" value="ABHYDROLASE"/>
</dbReference>
<feature type="domain" description="AB hydrolase-1" evidence="1">
    <location>
        <begin position="28"/>
        <end position="268"/>
    </location>
</feature>
<evidence type="ECO:0000259" key="1">
    <source>
        <dbReference type="Pfam" id="PF12697"/>
    </source>
</evidence>
<evidence type="ECO:0000313" key="2">
    <source>
        <dbReference type="EMBL" id="GAA0951929.1"/>
    </source>
</evidence>
<dbReference type="PRINTS" id="PR00412">
    <property type="entry name" value="EPOXHYDRLASE"/>
</dbReference>
<accession>A0ABP4BMG9</accession>
<name>A0ABP4BMG9_9ACTN</name>
<protein>
    <submittedName>
        <fullName evidence="2">Alpha/beta fold hydrolase</fullName>
    </submittedName>
</protein>